<organism evidence="2 3">
    <name type="scientific">Lysinibacillus capsici</name>
    <dbReference type="NCBI Taxonomy" id="2115968"/>
    <lineage>
        <taxon>Bacteria</taxon>
        <taxon>Bacillati</taxon>
        <taxon>Bacillota</taxon>
        <taxon>Bacilli</taxon>
        <taxon>Bacillales</taxon>
        <taxon>Bacillaceae</taxon>
        <taxon>Lysinibacillus</taxon>
    </lineage>
</organism>
<dbReference type="RefSeq" id="WP_181574686.1">
    <property type="nucleotide sequence ID" value="NZ_UAQE01000002.1"/>
</dbReference>
<dbReference type="InterPro" id="IPR041682">
    <property type="entry name" value="AAA_14"/>
</dbReference>
<dbReference type="EMBL" id="UAQE01000002">
    <property type="protein sequence ID" value="SPU37362.1"/>
    <property type="molecule type" value="Genomic_DNA"/>
</dbReference>
<dbReference type="Gene3D" id="3.40.50.300">
    <property type="entry name" value="P-loop containing nucleotide triphosphate hydrolases"/>
    <property type="match status" value="1"/>
</dbReference>
<reference evidence="2 3" key="1">
    <citation type="submission" date="2018-06" db="EMBL/GenBank/DDBJ databases">
        <authorList>
            <consortium name="Pathogen Informatics"/>
            <person name="Doyle S."/>
        </authorList>
    </citation>
    <scope>NUCLEOTIDE SEQUENCE [LARGE SCALE GENOMIC DNA]</scope>
    <source>
        <strain evidence="2 3">NCTC7582</strain>
    </source>
</reference>
<feature type="domain" description="AAA+ ATPase" evidence="1">
    <location>
        <begin position="16"/>
        <end position="132"/>
    </location>
</feature>
<evidence type="ECO:0000313" key="2">
    <source>
        <dbReference type="EMBL" id="SPU37362.1"/>
    </source>
</evidence>
<dbReference type="InterPro" id="IPR027417">
    <property type="entry name" value="P-loop_NTPase"/>
</dbReference>
<dbReference type="Proteomes" id="UP000251431">
    <property type="component" value="Unassembled WGS sequence"/>
</dbReference>
<evidence type="ECO:0000259" key="1">
    <source>
        <dbReference type="SMART" id="SM00382"/>
    </source>
</evidence>
<gene>
    <name evidence="2" type="ORF">NCTC7582_03752</name>
</gene>
<dbReference type="InterPro" id="IPR003593">
    <property type="entry name" value="AAA+_ATPase"/>
</dbReference>
<protein>
    <submittedName>
        <fullName evidence="2">ABC-type transport system involved in cytochrome bd biosynthesis, fused ATPase and permease components</fullName>
    </submittedName>
</protein>
<sequence>MSIEQYLEVIKLALNNGENVIITGDAGVGKTTLLRALEKDLDAEGDMKVVYISGGENPNSYYELALSEVEIGEILNNKQGKKVILIDELTSFQNTLSYVRTSTRIVAVAQGINEDQILEQMKSFDIADVNFTKIVKLEKWC</sequence>
<dbReference type="SUPFAM" id="SSF52540">
    <property type="entry name" value="P-loop containing nucleoside triphosphate hydrolases"/>
    <property type="match status" value="1"/>
</dbReference>
<name>A0A2X1B751_9BACI</name>
<evidence type="ECO:0000313" key="3">
    <source>
        <dbReference type="Proteomes" id="UP000251431"/>
    </source>
</evidence>
<proteinExistence type="predicted"/>
<dbReference type="AlphaFoldDB" id="A0A2X1B751"/>
<dbReference type="SMART" id="SM00382">
    <property type="entry name" value="AAA"/>
    <property type="match status" value="1"/>
</dbReference>
<dbReference type="Pfam" id="PF13173">
    <property type="entry name" value="AAA_14"/>
    <property type="match status" value="1"/>
</dbReference>
<dbReference type="CDD" id="cd00009">
    <property type="entry name" value="AAA"/>
    <property type="match status" value="1"/>
</dbReference>
<accession>A0A2X1B751</accession>